<dbReference type="PANTHER" id="PTHR11070">
    <property type="entry name" value="UVRD / RECB / PCRA DNA HELICASE FAMILY MEMBER"/>
    <property type="match status" value="1"/>
</dbReference>
<evidence type="ECO:0000256" key="5">
    <source>
        <dbReference type="PROSITE-ProRule" id="PRU00560"/>
    </source>
</evidence>
<dbReference type="EMBL" id="JAHUZB010000006">
    <property type="protein sequence ID" value="MBV7391881.1"/>
    <property type="molecule type" value="Genomic_DNA"/>
</dbReference>
<dbReference type="PROSITE" id="PS51198">
    <property type="entry name" value="UVRD_HELICASE_ATP_BIND"/>
    <property type="match status" value="1"/>
</dbReference>
<reference evidence="7 8" key="1">
    <citation type="submission" date="2021-06" db="EMBL/GenBank/DDBJ databases">
        <title>Enterococcus alishanensis sp. nov., a novel lactic acid bacterium isolated from fresh coffee beans.</title>
        <authorList>
            <person name="Chen Y.-S."/>
        </authorList>
    </citation>
    <scope>NUCLEOTIDE SEQUENCE [LARGE SCALE GENOMIC DNA]</scope>
    <source>
        <strain evidence="7 8">ALS3</strain>
    </source>
</reference>
<dbReference type="Pfam" id="PF00580">
    <property type="entry name" value="UvrD-helicase"/>
    <property type="match status" value="1"/>
</dbReference>
<dbReference type="PANTHER" id="PTHR11070:SF17">
    <property type="entry name" value="DNA HELICASE IV"/>
    <property type="match status" value="1"/>
</dbReference>
<keyword evidence="3 5" id="KW-0347">Helicase</keyword>
<feature type="binding site" evidence="5">
    <location>
        <begin position="218"/>
        <end position="225"/>
    </location>
    <ligand>
        <name>ATP</name>
        <dbReference type="ChEBI" id="CHEBI:30616"/>
    </ligand>
</feature>
<evidence type="ECO:0000313" key="8">
    <source>
        <dbReference type="Proteomes" id="UP000774130"/>
    </source>
</evidence>
<evidence type="ECO:0000259" key="6">
    <source>
        <dbReference type="PROSITE" id="PS51198"/>
    </source>
</evidence>
<keyword evidence="8" id="KW-1185">Reference proteome</keyword>
<evidence type="ECO:0000256" key="2">
    <source>
        <dbReference type="ARBA" id="ARBA00022801"/>
    </source>
</evidence>
<name>A0ABS6TG57_9ENTE</name>
<proteinExistence type="predicted"/>
<comment type="caution">
    <text evidence="7">The sequence shown here is derived from an EMBL/GenBank/DDBJ whole genome shotgun (WGS) entry which is preliminary data.</text>
</comment>
<evidence type="ECO:0000313" key="7">
    <source>
        <dbReference type="EMBL" id="MBV7391881.1"/>
    </source>
</evidence>
<keyword evidence="1 5" id="KW-0547">Nucleotide-binding</keyword>
<accession>A0ABS6TG57</accession>
<dbReference type="RefSeq" id="WP_218327088.1">
    <property type="nucleotide sequence ID" value="NZ_JAHUZB010000006.1"/>
</dbReference>
<keyword evidence="4 5" id="KW-0067">ATP-binding</keyword>
<evidence type="ECO:0000256" key="1">
    <source>
        <dbReference type="ARBA" id="ARBA00022741"/>
    </source>
</evidence>
<organism evidence="7 8">
    <name type="scientific">Enterococcus alishanensis</name>
    <dbReference type="NCBI Taxonomy" id="1303817"/>
    <lineage>
        <taxon>Bacteria</taxon>
        <taxon>Bacillati</taxon>
        <taxon>Bacillota</taxon>
        <taxon>Bacilli</taxon>
        <taxon>Lactobacillales</taxon>
        <taxon>Enterococcaceae</taxon>
        <taxon>Enterococcus</taxon>
    </lineage>
</organism>
<dbReference type="InterPro" id="IPR000212">
    <property type="entry name" value="DNA_helicase_UvrD/REP"/>
</dbReference>
<gene>
    <name evidence="7" type="ORF">KUA55_14425</name>
</gene>
<keyword evidence="2 5" id="KW-0378">Hydrolase</keyword>
<sequence>MTLLTEKKYLNKVIQTVQEKIMQLELSLDQSEQEYRAVKKYTVDYIHELDKYEVYNHHQNLKFIDSRNILESQQIGKLTYQENSPYFAKVVFQFDDDPVPEDFYIGRYGLSDELGNQYVYDWRAPIATLYYDFGLGKSGYQVGKHYFSGENLKKIQFDIQSGELVNLFNVAEGISDVFLTETLSKTSSQQMKNIIQTIQKEQNTIIRQPKDVDIIMQGVAGSGKTSIALHRLAYLLYQERETLQAENILILSPNKVFSNYIANVLPELGENDLRQLTFEELAQNILQLPVQLSYQQELATVLAEPDSAFSQAYYYKQSTDFEKDLTAFLNAEKTKLWQTDLKVGTNAISAEELETLFAESLPLMSLISKISRSFTQGQKKLQTNLEKSLTKRLAYQNEVATYLKFTQKTAEQLNASDLYPILYIKDFFEGLTVDTSVKYLVVDEMQDYTLLQFTVLQKLFSAKKIYCGDIYQTLIPKDAGFLTDLSELLTKPKTFFLKKSYRSSFEIIQFAQQFVPEDTLEAIQRHGESVIIENRTDSFKQQIKSQINRFLKGKLQTCGIICQSTADIEHLQSVLADYKVQTISAESTAVTQPIAITSLQFAKGLEFDSVILLVSDKQQQPAFMYIGATRALHELIIYK</sequence>
<evidence type="ECO:0000256" key="4">
    <source>
        <dbReference type="ARBA" id="ARBA00022840"/>
    </source>
</evidence>
<evidence type="ECO:0000256" key="3">
    <source>
        <dbReference type="ARBA" id="ARBA00022806"/>
    </source>
</evidence>
<feature type="domain" description="UvrD-like helicase ATP-binding" evidence="6">
    <location>
        <begin position="197"/>
        <end position="504"/>
    </location>
</feature>
<dbReference type="Proteomes" id="UP000774130">
    <property type="component" value="Unassembled WGS sequence"/>
</dbReference>
<dbReference type="InterPro" id="IPR014016">
    <property type="entry name" value="UvrD-like_ATP-bd"/>
</dbReference>
<protein>
    <submittedName>
        <fullName evidence="7">AAA family ATPase</fullName>
    </submittedName>
</protein>